<gene>
    <name evidence="2" type="ORF">LCGC14_3166500</name>
</gene>
<organism evidence="2">
    <name type="scientific">marine sediment metagenome</name>
    <dbReference type="NCBI Taxonomy" id="412755"/>
    <lineage>
        <taxon>unclassified sequences</taxon>
        <taxon>metagenomes</taxon>
        <taxon>ecological metagenomes</taxon>
    </lineage>
</organism>
<dbReference type="Pfam" id="PF03102">
    <property type="entry name" value="NeuB"/>
    <property type="match status" value="1"/>
</dbReference>
<dbReference type="InterPro" id="IPR013132">
    <property type="entry name" value="PseI/NeuA/B-like_N"/>
</dbReference>
<dbReference type="AlphaFoldDB" id="A0A0F8VK55"/>
<reference evidence="2" key="1">
    <citation type="journal article" date="2015" name="Nature">
        <title>Complex archaea that bridge the gap between prokaryotes and eukaryotes.</title>
        <authorList>
            <person name="Spang A."/>
            <person name="Saw J.H."/>
            <person name="Jorgensen S.L."/>
            <person name="Zaremba-Niedzwiedzka K."/>
            <person name="Martijn J."/>
            <person name="Lind A.E."/>
            <person name="van Eijk R."/>
            <person name="Schleper C."/>
            <person name="Guy L."/>
            <person name="Ettema T.J."/>
        </authorList>
    </citation>
    <scope>NUCLEOTIDE SEQUENCE</scope>
</reference>
<evidence type="ECO:0000313" key="2">
    <source>
        <dbReference type="EMBL" id="KKK44808.1"/>
    </source>
</evidence>
<dbReference type="PANTHER" id="PTHR42966">
    <property type="entry name" value="N-ACETYLNEURAMINATE SYNTHASE"/>
    <property type="match status" value="1"/>
</dbReference>
<dbReference type="GO" id="GO:0047444">
    <property type="term" value="F:N-acylneuraminate-9-phosphate synthase activity"/>
    <property type="evidence" value="ECO:0007669"/>
    <property type="project" value="TreeGrafter"/>
</dbReference>
<feature type="non-terminal residue" evidence="2">
    <location>
        <position position="208"/>
    </location>
</feature>
<proteinExistence type="predicted"/>
<accession>A0A0F8VK55</accession>
<dbReference type="PANTHER" id="PTHR42966:SF2">
    <property type="entry name" value="PSEUDAMINIC ACID SYNTHASE"/>
    <property type="match status" value="1"/>
</dbReference>
<comment type="caution">
    <text evidence="2">The sequence shown here is derived from an EMBL/GenBank/DDBJ whole genome shotgun (WGS) entry which is preliminary data.</text>
</comment>
<dbReference type="Gene3D" id="3.20.20.70">
    <property type="entry name" value="Aldolase class I"/>
    <property type="match status" value="1"/>
</dbReference>
<dbReference type="SUPFAM" id="SSF51569">
    <property type="entry name" value="Aldolase"/>
    <property type="match status" value="1"/>
</dbReference>
<sequence length="208" mass="23388">MLTGLNRIISDKDAPVFIVAELSANHNKDMDIVRKTVKAASEAGADAIKLQTYTPDTITIDCNNEYFQIKQGTIWDGQTLYQLYEKAYMPWEWQPEIKEYAEELGLVCFSTPFDKSAVDFLERMDVPAYKVASFEITDIPLIEYVASKGKPVILSTGIASLSDMEEAIVACKRVGNNQIIILKCTSEYPTPLEEINLKTIPNMADTFR</sequence>
<dbReference type="EMBL" id="LAZR01070144">
    <property type="protein sequence ID" value="KKK44808.1"/>
    <property type="molecule type" value="Genomic_DNA"/>
</dbReference>
<dbReference type="InterPro" id="IPR013785">
    <property type="entry name" value="Aldolase_TIM"/>
</dbReference>
<dbReference type="GO" id="GO:0016051">
    <property type="term" value="P:carbohydrate biosynthetic process"/>
    <property type="evidence" value="ECO:0007669"/>
    <property type="project" value="InterPro"/>
</dbReference>
<dbReference type="InterPro" id="IPR051690">
    <property type="entry name" value="PseI-like"/>
</dbReference>
<feature type="domain" description="PseI/NeuA/B-like" evidence="1">
    <location>
        <begin position="37"/>
        <end position="207"/>
    </location>
</feature>
<name>A0A0F8VK55_9ZZZZ</name>
<protein>
    <recommendedName>
        <fullName evidence="1">PseI/NeuA/B-like domain-containing protein</fullName>
    </recommendedName>
</protein>
<evidence type="ECO:0000259" key="1">
    <source>
        <dbReference type="Pfam" id="PF03102"/>
    </source>
</evidence>